<evidence type="ECO:0000313" key="2">
    <source>
        <dbReference type="Proteomes" id="UP001363010"/>
    </source>
</evidence>
<name>A0ABU8WBD6_9BURK</name>
<accession>A0ABU8WBD6</accession>
<evidence type="ECO:0008006" key="3">
    <source>
        <dbReference type="Google" id="ProtNLM"/>
    </source>
</evidence>
<comment type="caution">
    <text evidence="1">The sequence shown here is derived from an EMBL/GenBank/DDBJ whole genome shotgun (WGS) entry which is preliminary data.</text>
</comment>
<evidence type="ECO:0000313" key="1">
    <source>
        <dbReference type="EMBL" id="MEJ8827366.1"/>
    </source>
</evidence>
<keyword evidence="2" id="KW-1185">Reference proteome</keyword>
<dbReference type="EMBL" id="JBBKZV010000066">
    <property type="protein sequence ID" value="MEJ8827366.1"/>
    <property type="molecule type" value="Genomic_DNA"/>
</dbReference>
<dbReference type="Proteomes" id="UP001363010">
    <property type="component" value="Unassembled WGS sequence"/>
</dbReference>
<gene>
    <name evidence="1" type="ORF">WKW80_36205</name>
</gene>
<reference evidence="1 2" key="1">
    <citation type="submission" date="2024-03" db="EMBL/GenBank/DDBJ databases">
        <title>Novel species of the genus Variovorax.</title>
        <authorList>
            <person name="Liu Q."/>
            <person name="Xin Y.-H."/>
        </authorList>
    </citation>
    <scope>NUCLEOTIDE SEQUENCE [LARGE SCALE GENOMIC DNA]</scope>
    <source>
        <strain evidence="1 2">KACC 18501</strain>
    </source>
</reference>
<proteinExistence type="predicted"/>
<organism evidence="1 2">
    <name type="scientific">Variovorax humicola</name>
    <dbReference type="NCBI Taxonomy" id="1769758"/>
    <lineage>
        <taxon>Bacteria</taxon>
        <taxon>Pseudomonadati</taxon>
        <taxon>Pseudomonadota</taxon>
        <taxon>Betaproteobacteria</taxon>
        <taxon>Burkholderiales</taxon>
        <taxon>Comamonadaceae</taxon>
        <taxon>Variovorax</taxon>
    </lineage>
</organism>
<dbReference type="RefSeq" id="WP_340368392.1">
    <property type="nucleotide sequence ID" value="NZ_JBBKZV010000066.1"/>
</dbReference>
<sequence>MSPLSLTAWPARSRTLFPGVLACVVVAAASTFLSQHYGAPVMLFALIVGMAMNFLSAEGPCKPGIEFTARQVLR</sequence>
<protein>
    <recommendedName>
        <fullName evidence="3">Sulfate exporter family transporter</fullName>
    </recommendedName>
</protein>